<dbReference type="STRING" id="7897.ENSLACP00000022260"/>
<dbReference type="InParanoid" id="M3XHQ4"/>
<comment type="function">
    <text evidence="8">Involved in male fertility. Required for manchette development and acrosome biogenesis during spermiogenesis. Binds in vitro to phospholipids, including phosphatidylinositol 3-phosphate (PtdIns(3)P), phosphatidylinositol 4,5-bisphosphate (PtdIns(4,5)P2), phosphatidylinositol 4-phosphate (PtdIns(4)P) and phosphatidic acid (PA). Contrary to other profilin family members, does not bind to actin in vitro.</text>
</comment>
<keyword evidence="5" id="KW-0221">Differentiation</keyword>
<dbReference type="PRINTS" id="PR00392">
    <property type="entry name" value="PROFILIN"/>
</dbReference>
<dbReference type="Pfam" id="PF00235">
    <property type="entry name" value="Profilin"/>
    <property type="match status" value="1"/>
</dbReference>
<dbReference type="InterPro" id="IPR036140">
    <property type="entry name" value="PFN_sf"/>
</dbReference>
<dbReference type="PANTHER" id="PTHR11604:SF2">
    <property type="entry name" value="PROFILIN-4"/>
    <property type="match status" value="1"/>
</dbReference>
<keyword evidence="4" id="KW-0963">Cytoplasm</keyword>
<evidence type="ECO:0000256" key="5">
    <source>
        <dbReference type="ARBA" id="ARBA00022782"/>
    </source>
</evidence>
<reference evidence="11" key="1">
    <citation type="submission" date="2011-08" db="EMBL/GenBank/DDBJ databases">
        <title>The draft genome of Latimeria chalumnae.</title>
        <authorList>
            <person name="Di Palma F."/>
            <person name="Alfoldi J."/>
            <person name="Johnson J."/>
            <person name="Berlin A."/>
            <person name="Gnerre S."/>
            <person name="Jaffe D."/>
            <person name="MacCallum I."/>
            <person name="Young S."/>
            <person name="Walker B.J."/>
            <person name="Lander E."/>
            <person name="Lindblad-Toh K."/>
        </authorList>
    </citation>
    <scope>NUCLEOTIDE SEQUENCE [LARGE SCALE GENOMIC DNA]</scope>
    <source>
        <strain evidence="11">Wild caught</strain>
    </source>
</reference>
<proteinExistence type="inferred from homology"/>
<dbReference type="EMBL" id="AFYH01107273">
    <property type="status" value="NOT_ANNOTATED_CDS"/>
    <property type="molecule type" value="Genomic_DNA"/>
</dbReference>
<dbReference type="FunFam" id="3.30.450.30:FF:000007">
    <property type="entry name" value="Profilin"/>
    <property type="match status" value="1"/>
</dbReference>
<keyword evidence="6" id="KW-0744">Spermatogenesis</keyword>
<gene>
    <name evidence="10" type="primary">PFN4</name>
</gene>
<dbReference type="GeneTree" id="ENSGT00390000017067"/>
<reference evidence="10" key="3">
    <citation type="submission" date="2025-09" db="UniProtKB">
        <authorList>
            <consortium name="Ensembl"/>
        </authorList>
    </citation>
    <scope>IDENTIFICATION</scope>
</reference>
<evidence type="ECO:0000256" key="2">
    <source>
        <dbReference type="ARBA" id="ARBA00010058"/>
    </source>
</evidence>
<dbReference type="KEGG" id="lcm:102361616"/>
<dbReference type="eggNOG" id="KOG1755">
    <property type="taxonomic scope" value="Eukaryota"/>
</dbReference>
<dbReference type="GO" id="GO:0003785">
    <property type="term" value="F:actin monomer binding"/>
    <property type="evidence" value="ECO:0007669"/>
    <property type="project" value="TreeGrafter"/>
</dbReference>
<keyword evidence="7" id="KW-0446">Lipid-binding</keyword>
<dbReference type="GO" id="GO:0005938">
    <property type="term" value="C:cell cortex"/>
    <property type="evidence" value="ECO:0007669"/>
    <property type="project" value="TreeGrafter"/>
</dbReference>
<dbReference type="Gene3D" id="3.30.450.30">
    <property type="entry name" value="Dynein light chain 2a, cytoplasmic"/>
    <property type="match status" value="1"/>
</dbReference>
<dbReference type="Ensembl" id="ENSLACT00000025712.1">
    <property type="protein sequence ID" value="ENSLACP00000022260.1"/>
    <property type="gene ID" value="ENSLACG00000022541.1"/>
</dbReference>
<dbReference type="GO" id="GO:0007283">
    <property type="term" value="P:spermatogenesis"/>
    <property type="evidence" value="ECO:0007669"/>
    <property type="project" value="UniProtKB-KW"/>
</dbReference>
<name>M3XHQ4_LATCH</name>
<evidence type="ECO:0000256" key="8">
    <source>
        <dbReference type="ARBA" id="ARBA00059169"/>
    </source>
</evidence>
<dbReference type="GO" id="GO:0008289">
    <property type="term" value="F:lipid binding"/>
    <property type="evidence" value="ECO:0007669"/>
    <property type="project" value="UniProtKB-KW"/>
</dbReference>
<dbReference type="Proteomes" id="UP000008672">
    <property type="component" value="Unassembled WGS sequence"/>
</dbReference>
<dbReference type="PANTHER" id="PTHR11604">
    <property type="entry name" value="PROFILIN"/>
    <property type="match status" value="1"/>
</dbReference>
<evidence type="ECO:0000256" key="1">
    <source>
        <dbReference type="ARBA" id="ARBA00004496"/>
    </source>
</evidence>
<dbReference type="AlphaFoldDB" id="M3XHQ4"/>
<accession>M3XHQ4</accession>
<dbReference type="InterPro" id="IPR005455">
    <property type="entry name" value="PFN_euk"/>
</dbReference>
<keyword evidence="3" id="KW-0217">Developmental protein</keyword>
<dbReference type="OrthoDB" id="421374at2759"/>
<evidence type="ECO:0000313" key="10">
    <source>
        <dbReference type="Ensembl" id="ENSLACP00000022260.1"/>
    </source>
</evidence>
<reference evidence="10" key="2">
    <citation type="submission" date="2025-08" db="UniProtKB">
        <authorList>
            <consortium name="Ensembl"/>
        </authorList>
    </citation>
    <scope>IDENTIFICATION</scope>
</reference>
<dbReference type="CTD" id="375189"/>
<dbReference type="InterPro" id="IPR048278">
    <property type="entry name" value="PFN"/>
</dbReference>
<dbReference type="RefSeq" id="XP_014346274.1">
    <property type="nucleotide sequence ID" value="XM_014490788.2"/>
</dbReference>
<evidence type="ECO:0000256" key="7">
    <source>
        <dbReference type="ARBA" id="ARBA00023121"/>
    </source>
</evidence>
<evidence type="ECO:0000313" key="11">
    <source>
        <dbReference type="Proteomes" id="UP000008672"/>
    </source>
</evidence>
<evidence type="ECO:0000256" key="6">
    <source>
        <dbReference type="ARBA" id="ARBA00022871"/>
    </source>
</evidence>
<keyword evidence="11" id="KW-1185">Reference proteome</keyword>
<sequence>MNQYRSLLTESLIRTNHVENAAAISLKDFSVQATTAGFKILPQQAHALVAAFKNPMLLREEGISFQDRQYTCVRADEQSMYAKNNDRGLVIVKTQLLLIVATYCEGMYPSVCVEAVEHVGDYLREKGK</sequence>
<dbReference type="HOGENOM" id="CLU_120772_2_0_1"/>
<dbReference type="SMART" id="SM00392">
    <property type="entry name" value="PROF"/>
    <property type="match status" value="1"/>
</dbReference>
<comment type="subcellular location">
    <subcellularLocation>
        <location evidence="1">Cytoplasm</location>
    </subcellularLocation>
</comment>
<organism evidence="10 11">
    <name type="scientific">Latimeria chalumnae</name>
    <name type="common">Coelacanth</name>
    <dbReference type="NCBI Taxonomy" id="7897"/>
    <lineage>
        <taxon>Eukaryota</taxon>
        <taxon>Metazoa</taxon>
        <taxon>Chordata</taxon>
        <taxon>Craniata</taxon>
        <taxon>Vertebrata</taxon>
        <taxon>Euteleostomi</taxon>
        <taxon>Coelacanthiformes</taxon>
        <taxon>Coelacanthidae</taxon>
        <taxon>Latimeria</taxon>
    </lineage>
</organism>
<evidence type="ECO:0000256" key="3">
    <source>
        <dbReference type="ARBA" id="ARBA00022473"/>
    </source>
</evidence>
<dbReference type="SUPFAM" id="SSF55770">
    <property type="entry name" value="Profilin (actin-binding protein)"/>
    <property type="match status" value="1"/>
</dbReference>
<dbReference type="FunCoup" id="M3XHQ4">
    <property type="interactions" value="373"/>
</dbReference>
<dbReference type="CDD" id="cd00148">
    <property type="entry name" value="PROF"/>
    <property type="match status" value="1"/>
</dbReference>
<comment type="similarity">
    <text evidence="2 9">Belongs to the profilin family.</text>
</comment>
<evidence type="ECO:0000256" key="4">
    <source>
        <dbReference type="ARBA" id="ARBA00022490"/>
    </source>
</evidence>
<dbReference type="GO" id="GO:0030154">
    <property type="term" value="P:cell differentiation"/>
    <property type="evidence" value="ECO:0007669"/>
    <property type="project" value="UniProtKB-KW"/>
</dbReference>
<dbReference type="OMA" id="QGQKFML"/>
<evidence type="ECO:0000256" key="9">
    <source>
        <dbReference type="RuleBase" id="RU003909"/>
    </source>
</evidence>
<dbReference type="GeneID" id="102361616"/>
<keyword evidence="9" id="KW-0009">Actin-binding</keyword>
<protein>
    <recommendedName>
        <fullName evidence="9">Profilin</fullName>
    </recommendedName>
</protein>